<dbReference type="Proteomes" id="UP000028523">
    <property type="component" value="Unassembled WGS sequence"/>
</dbReference>
<proteinExistence type="predicted"/>
<evidence type="ECO:0000256" key="3">
    <source>
        <dbReference type="ARBA" id="ARBA00022475"/>
    </source>
</evidence>
<evidence type="ECO:0000256" key="1">
    <source>
        <dbReference type="ARBA" id="ARBA00004651"/>
    </source>
</evidence>
<keyword evidence="2" id="KW-0813">Transport</keyword>
<dbReference type="EMBL" id="AWQU01000053">
    <property type="protein sequence ID" value="KFB07879.1"/>
    <property type="molecule type" value="Genomic_DNA"/>
</dbReference>
<feature type="transmembrane region" description="Helical" evidence="9">
    <location>
        <begin position="171"/>
        <end position="187"/>
    </location>
</feature>
<keyword evidence="5 9" id="KW-0812">Transmembrane</keyword>
<feature type="transmembrane region" description="Helical" evidence="9">
    <location>
        <begin position="435"/>
        <end position="456"/>
    </location>
</feature>
<dbReference type="AlphaFoldDB" id="A0A084U4J3"/>
<feature type="transmembrane region" description="Helical" evidence="9">
    <location>
        <begin position="326"/>
        <end position="346"/>
    </location>
</feature>
<name>A0A084U4J3_MALIO</name>
<keyword evidence="8" id="KW-0175">Coiled coil</keyword>
<keyword evidence="7 9" id="KW-0472">Membrane</keyword>
<dbReference type="RefSeq" id="WP_036451417.1">
    <property type="nucleotide sequence ID" value="NZ_AWQU01000053.1"/>
</dbReference>
<comment type="caution">
    <text evidence="11">The sequence shown here is derived from an EMBL/GenBank/DDBJ whole genome shotgun (WGS) entry which is preliminary data.</text>
</comment>
<keyword evidence="4" id="KW-0762">Sugar transport</keyword>
<dbReference type="GO" id="GO:0009401">
    <property type="term" value="P:phosphoenolpyruvate-dependent sugar phosphotransferase system"/>
    <property type="evidence" value="ECO:0007669"/>
    <property type="project" value="InterPro"/>
</dbReference>
<dbReference type="InterPro" id="IPR004501">
    <property type="entry name" value="PTS_EIIC_3"/>
</dbReference>
<evidence type="ECO:0000259" key="10">
    <source>
        <dbReference type="PROSITE" id="PS51105"/>
    </source>
</evidence>
<evidence type="ECO:0000256" key="9">
    <source>
        <dbReference type="SAM" id="Phobius"/>
    </source>
</evidence>
<evidence type="ECO:0000313" key="12">
    <source>
        <dbReference type="Proteomes" id="UP000028523"/>
    </source>
</evidence>
<reference evidence="11 12" key="1">
    <citation type="journal article" date="2014" name="PLoS ONE">
        <title>Reduction of Hydrogen Peroxide Accumulation and Toxicity by a Catalase from Mycoplasma iowae.</title>
        <authorList>
            <person name="Pritchard R.E."/>
            <person name="Prassinos A.J."/>
            <person name="Osborne J.D."/>
            <person name="Raviv Z."/>
            <person name="Balish M.F."/>
        </authorList>
    </citation>
    <scope>NUCLEOTIDE SEQUENCE [LARGE SCALE GENOMIC DNA]</scope>
    <source>
        <strain evidence="11 12">DK-CPA</strain>
    </source>
</reference>
<dbReference type="PANTHER" id="PTHR33989:SF4">
    <property type="entry name" value="PTS SYSTEM N,N'-DIACETYLCHITOBIOSE-SPECIFIC EIIC COMPONENT"/>
    <property type="match status" value="1"/>
</dbReference>
<organism evidence="11 12">
    <name type="scientific">Malacoplasma iowae DK-CPA</name>
    <dbReference type="NCBI Taxonomy" id="1394179"/>
    <lineage>
        <taxon>Bacteria</taxon>
        <taxon>Bacillati</taxon>
        <taxon>Mycoplasmatota</taxon>
        <taxon>Mycoplasmoidales</taxon>
        <taxon>Mycoplasmoidaceae</taxon>
        <taxon>Malacoplasma</taxon>
    </lineage>
</organism>
<feature type="coiled-coil region" evidence="8">
    <location>
        <begin position="475"/>
        <end position="539"/>
    </location>
</feature>
<feature type="transmembrane region" description="Helical" evidence="9">
    <location>
        <begin position="264"/>
        <end position="282"/>
    </location>
</feature>
<feature type="domain" description="PTS EIIC type-3" evidence="10">
    <location>
        <begin position="9"/>
        <end position="452"/>
    </location>
</feature>
<evidence type="ECO:0000256" key="8">
    <source>
        <dbReference type="SAM" id="Coils"/>
    </source>
</evidence>
<evidence type="ECO:0000256" key="2">
    <source>
        <dbReference type="ARBA" id="ARBA00022448"/>
    </source>
</evidence>
<protein>
    <submittedName>
        <fullName evidence="11">PTS system, cellobiose-specific, IIC component</fullName>
    </submittedName>
</protein>
<evidence type="ECO:0000256" key="5">
    <source>
        <dbReference type="ARBA" id="ARBA00022692"/>
    </source>
</evidence>
<feature type="transmembrane region" description="Helical" evidence="9">
    <location>
        <begin position="212"/>
        <end position="231"/>
    </location>
</feature>
<dbReference type="PROSITE" id="PS51105">
    <property type="entry name" value="PTS_EIIC_TYPE_3"/>
    <property type="match status" value="1"/>
</dbReference>
<gene>
    <name evidence="11" type="primary">celB</name>
    <name evidence="11" type="ORF">P271_743</name>
</gene>
<evidence type="ECO:0000313" key="11">
    <source>
        <dbReference type="EMBL" id="KFB07879.1"/>
    </source>
</evidence>
<evidence type="ECO:0000256" key="7">
    <source>
        <dbReference type="ARBA" id="ARBA00023136"/>
    </source>
</evidence>
<keyword evidence="3" id="KW-1003">Cell membrane</keyword>
<dbReference type="InterPro" id="IPR003352">
    <property type="entry name" value="PTS_EIIC"/>
</dbReference>
<feature type="coiled-coil region" evidence="8">
    <location>
        <begin position="638"/>
        <end position="679"/>
    </location>
</feature>
<feature type="transmembrane region" description="Helical" evidence="9">
    <location>
        <begin position="412"/>
        <end position="429"/>
    </location>
</feature>
<feature type="transmembrane region" description="Helical" evidence="9">
    <location>
        <begin position="33"/>
        <end position="57"/>
    </location>
</feature>
<sequence length="681" mass="75865">MKTISKTNYTEKMIKAFSKLAVNKQLSSLRDGFAFITPLLIVGALGVVFVVFIFGGWGSNNASLLGLIARIDASVNGTTLAGVTIDSNNILSFNANSAYQTISNIGVKIFEPLWSATVSGALSIYTSFTIGYFYSRTRNASQPIITGLLCMVTFFIVTGFDSSLFGPNGSLISIIITFITVEIYIALEKLDKLKLKMPNGVPPAVAVSFSKLFPLMITAGGMALVNAPFIIMNQIVGTDASSFGKAIYLALQAPFISLATNPSGQLGIGILFVTLVCFFWFFGLHGSNILDGAVNPIWFVLLALNTEELSRGQIPSQAMAKGFWDAYIYVGGTGCTLGLLIATLFFSKRKDTIQVAKFSLPAGLFQINEPVTFGYPMVLNPTFFIPYIFLMPVLTVISWAAISILKWVPGGIVAIPWSTPMLLGAFLHSGSWQGIILALLNLIISIVVYVPFVLIYNKAIDTNNSLSVANKIFLFGKLKKENRELKEKIKLLGVEKLQEYENLNDSLKLIAKNTKLNIKQEIKNLKLEYEQKSSDLNLEYVMKYNDINNVIRKGHDMSDDEYLNYLKDSDIIYNEYLSKIEQEKNDSSKSKNSKKENVKNLKAEMYYKLDVAKNNKIVDQSSIDNYYEKISSLWVEHDKKQDELKQELENKIKKARSNKSEYNETLNKINEIKESVNNEKH</sequence>
<accession>A0A084U4J3</accession>
<dbReference type="GO" id="GO:0005886">
    <property type="term" value="C:plasma membrane"/>
    <property type="evidence" value="ECO:0007669"/>
    <property type="project" value="UniProtKB-SubCell"/>
</dbReference>
<feature type="transmembrane region" description="Helical" evidence="9">
    <location>
        <begin position="384"/>
        <end position="405"/>
    </location>
</feature>
<dbReference type="Pfam" id="PF02378">
    <property type="entry name" value="PTS_EIIC"/>
    <property type="match status" value="1"/>
</dbReference>
<keyword evidence="12" id="KW-1185">Reference proteome</keyword>
<keyword evidence="6 9" id="KW-1133">Transmembrane helix</keyword>
<feature type="transmembrane region" description="Helical" evidence="9">
    <location>
        <begin position="146"/>
        <end position="165"/>
    </location>
</feature>
<feature type="transmembrane region" description="Helical" evidence="9">
    <location>
        <begin position="113"/>
        <end position="134"/>
    </location>
</feature>
<comment type="subcellular location">
    <subcellularLocation>
        <location evidence="1">Cell membrane</location>
        <topology evidence="1">Multi-pass membrane protein</topology>
    </subcellularLocation>
</comment>
<dbReference type="GO" id="GO:0008982">
    <property type="term" value="F:protein-N(PI)-phosphohistidine-sugar phosphotransferase activity"/>
    <property type="evidence" value="ECO:0007669"/>
    <property type="project" value="InterPro"/>
</dbReference>
<evidence type="ECO:0000256" key="4">
    <source>
        <dbReference type="ARBA" id="ARBA00022597"/>
    </source>
</evidence>
<dbReference type="InterPro" id="IPR051088">
    <property type="entry name" value="PTS_Sugar-EIIC/EIIB"/>
</dbReference>
<dbReference type="PANTHER" id="PTHR33989">
    <property type="match status" value="1"/>
</dbReference>
<evidence type="ECO:0000256" key="6">
    <source>
        <dbReference type="ARBA" id="ARBA00022989"/>
    </source>
</evidence>